<dbReference type="SUPFAM" id="SSF56601">
    <property type="entry name" value="beta-lactamase/transpeptidase-like"/>
    <property type="match status" value="1"/>
</dbReference>
<protein>
    <recommendedName>
        <fullName evidence="7">peptidoglycan glycosyltransferase</fullName>
        <ecNumber evidence="7">2.4.99.28</ecNumber>
    </recommendedName>
</protein>
<comment type="caution">
    <text evidence="11">The sequence shown here is derived from an EMBL/GenBank/DDBJ whole genome shotgun (WGS) entry which is preliminary data.</text>
</comment>
<evidence type="ECO:0000313" key="11">
    <source>
        <dbReference type="EMBL" id="RIJ42049.1"/>
    </source>
</evidence>
<gene>
    <name evidence="11" type="ORF">D1627_08620</name>
</gene>
<evidence type="ECO:0000256" key="7">
    <source>
        <dbReference type="ARBA" id="ARBA00044770"/>
    </source>
</evidence>
<evidence type="ECO:0000259" key="10">
    <source>
        <dbReference type="Pfam" id="PF00912"/>
    </source>
</evidence>
<dbReference type="InterPro" id="IPR012338">
    <property type="entry name" value="Beta-lactam/transpept-like"/>
</dbReference>
<dbReference type="EC" id="2.4.99.28" evidence="7"/>
<dbReference type="PANTHER" id="PTHR32282:SF24">
    <property type="entry name" value="GLYCOSYL TRANSFERASE FAMILY 51 DOMAIN-CONTAINING PROTEIN"/>
    <property type="match status" value="1"/>
</dbReference>
<evidence type="ECO:0000256" key="1">
    <source>
        <dbReference type="ARBA" id="ARBA00004752"/>
    </source>
</evidence>
<dbReference type="OrthoDB" id="8552189at2"/>
<dbReference type="InterPro" id="IPR036950">
    <property type="entry name" value="PBP_transglycosylase"/>
</dbReference>
<evidence type="ECO:0000256" key="8">
    <source>
        <dbReference type="ARBA" id="ARBA00049902"/>
    </source>
</evidence>
<dbReference type="Proteomes" id="UP000266005">
    <property type="component" value="Unassembled WGS sequence"/>
</dbReference>
<keyword evidence="9" id="KW-1133">Transmembrane helix</keyword>
<keyword evidence="12" id="KW-1185">Reference proteome</keyword>
<dbReference type="GO" id="GO:0030288">
    <property type="term" value="C:outer membrane-bounded periplasmic space"/>
    <property type="evidence" value="ECO:0007669"/>
    <property type="project" value="TreeGrafter"/>
</dbReference>
<keyword evidence="3" id="KW-0378">Hydrolase</keyword>
<dbReference type="Pfam" id="PF00912">
    <property type="entry name" value="Transgly"/>
    <property type="match status" value="1"/>
</dbReference>
<feature type="transmembrane region" description="Helical" evidence="9">
    <location>
        <begin position="20"/>
        <end position="42"/>
    </location>
</feature>
<dbReference type="GO" id="GO:0008955">
    <property type="term" value="F:peptidoglycan glycosyltransferase activity"/>
    <property type="evidence" value="ECO:0007669"/>
    <property type="project" value="UniProtKB-EC"/>
</dbReference>
<dbReference type="Gene3D" id="3.40.710.10">
    <property type="entry name" value="DD-peptidase/beta-lactamase superfamily"/>
    <property type="match status" value="1"/>
</dbReference>
<dbReference type="InterPro" id="IPR023346">
    <property type="entry name" value="Lysozyme-like_dom_sf"/>
</dbReference>
<dbReference type="EMBL" id="QWGE01000002">
    <property type="protein sequence ID" value="RIJ42049.1"/>
    <property type="molecule type" value="Genomic_DNA"/>
</dbReference>
<sequence length="1028" mass="115936">MVLSNYLITSKDSKSRFWPIIKWIFIGILCLVVGAAITVVVYEIHTSRLQARELSRYAATLTYTVKDGAASAVVYPKSGPFDRRLGYALLPELLDRATKRGMQVQRQAHFSDALTSYALDGYFPPYIEKTQAGLFISDSKGEPFYHYRYPQRLYDSYAYIPSVLVNTLLFIENRELLAYGKPYMNPAIDWKRFAKASMYQAGQRVGLKYKTIGGSTLATQIEKFRHSPEGITEGPQQKLQQMASASVRAYQRGPETLPVRRDLVLCYLNTVPLSGAPGYGEVHGLGDGLWVWFATDFDEFNRLLHTYGATGATLGAQGQALRQAISLMIAQRRPSYYLSGKGRAELNVLTAGYLRLLARNGYISDELRDAGLANEVKFRDFSRDPVVSPKETEKGTLMVRTHLAGMLGKPLYDLDRMDLSVSTTIQGDLQEQVSAYLDKLNEPAFAGEAGIIGARMLTERGAREVKYSFTLIEQSPQGNLVRVQTDNTNQPFDLNEGSKLELGSTAKLRVLVTYLEAISEIHSRYQGKPKHELRAALQASPDNLSRFVLNHLLYNKDQGLTKTLYAALERRYSASPHEAFFTGGGLHRFHNFQSKDNGRRPTIREAFLNSINLPFVRLMRDIVQYTTYQQVENTPGLLGNERDPRRINYLNRFAHREGQVYLRQFWNKYKGLNEAERFDKLITTMRRNQVRLGAVHRYLYPETDSVAFGDFLKAQLPQEKLSDKRRSELYHMYGPDAFSLPDQGYITKVHPLELWLLRYLKTNPATTWATVAKEGQLHIPEIYKWLFRTRFKHARDSRIRTMLELDAFVDIQEQWSKLGYPFSSLVPSLATALGSSGDRPEALAELVGIVLNNGVRLPNIRINQLHFAADTPYETLLARKAVTGDQVLHPEIAAIMKKALHEVVNQGTARRLQEGFDITGGNKMVLGGKTGTGDNRFITRNIKGHRIASRAVNRTATFVFFIGDKHYGTLTAFVPGQEAANFSFTSSLPVQVLKSMAPIIEPYLQEQSDSLKVNTATVASLEISAEFP</sequence>
<keyword evidence="6" id="KW-0511">Multifunctional enzyme</keyword>
<organism evidence="11 12">
    <name type="scientific">Pontibacter oryzae</name>
    <dbReference type="NCBI Taxonomy" id="2304593"/>
    <lineage>
        <taxon>Bacteria</taxon>
        <taxon>Pseudomonadati</taxon>
        <taxon>Bacteroidota</taxon>
        <taxon>Cytophagia</taxon>
        <taxon>Cytophagales</taxon>
        <taxon>Hymenobacteraceae</taxon>
        <taxon>Pontibacter</taxon>
    </lineage>
</organism>
<evidence type="ECO:0000256" key="3">
    <source>
        <dbReference type="ARBA" id="ARBA00022670"/>
    </source>
</evidence>
<keyword evidence="3" id="KW-0645">Protease</keyword>
<keyword evidence="2" id="KW-0121">Carboxypeptidase</keyword>
<keyword evidence="5" id="KW-0808">Transferase</keyword>
<accession>A0A399SGV1</accession>
<evidence type="ECO:0000256" key="9">
    <source>
        <dbReference type="SAM" id="Phobius"/>
    </source>
</evidence>
<dbReference type="SUPFAM" id="SSF53955">
    <property type="entry name" value="Lysozyme-like"/>
    <property type="match status" value="1"/>
</dbReference>
<dbReference type="GO" id="GO:0004180">
    <property type="term" value="F:carboxypeptidase activity"/>
    <property type="evidence" value="ECO:0007669"/>
    <property type="project" value="UniProtKB-KW"/>
</dbReference>
<evidence type="ECO:0000256" key="2">
    <source>
        <dbReference type="ARBA" id="ARBA00022645"/>
    </source>
</evidence>
<dbReference type="RefSeq" id="WP_119431793.1">
    <property type="nucleotide sequence ID" value="NZ_QWGE01000002.1"/>
</dbReference>
<keyword evidence="9" id="KW-0812">Transmembrane</keyword>
<proteinExistence type="predicted"/>
<dbReference type="PANTHER" id="PTHR32282">
    <property type="entry name" value="BINDING PROTEIN TRANSPEPTIDASE, PUTATIVE-RELATED"/>
    <property type="match status" value="1"/>
</dbReference>
<keyword evidence="9" id="KW-0472">Membrane</keyword>
<dbReference type="Gene3D" id="1.10.3810.10">
    <property type="entry name" value="Biosynthetic peptidoglycan transglycosylase-like"/>
    <property type="match status" value="1"/>
</dbReference>
<dbReference type="AlphaFoldDB" id="A0A399SGV1"/>
<comment type="catalytic activity">
    <reaction evidence="8">
        <text>[GlcNAc-(1-&gt;4)-Mur2Ac(oyl-L-Ala-gamma-D-Glu-L-Lys-D-Ala-D-Ala)](n)-di-trans,octa-cis-undecaprenyl diphosphate + beta-D-GlcNAc-(1-&gt;4)-Mur2Ac(oyl-L-Ala-gamma-D-Glu-L-Lys-D-Ala-D-Ala)-di-trans,octa-cis-undecaprenyl diphosphate = [GlcNAc-(1-&gt;4)-Mur2Ac(oyl-L-Ala-gamma-D-Glu-L-Lys-D-Ala-D-Ala)](n+1)-di-trans,octa-cis-undecaprenyl diphosphate + di-trans,octa-cis-undecaprenyl diphosphate + H(+)</text>
        <dbReference type="Rhea" id="RHEA:23708"/>
        <dbReference type="Rhea" id="RHEA-COMP:9602"/>
        <dbReference type="Rhea" id="RHEA-COMP:9603"/>
        <dbReference type="ChEBI" id="CHEBI:15378"/>
        <dbReference type="ChEBI" id="CHEBI:58405"/>
        <dbReference type="ChEBI" id="CHEBI:60033"/>
        <dbReference type="ChEBI" id="CHEBI:78435"/>
        <dbReference type="EC" id="2.4.99.28"/>
    </reaction>
</comment>
<dbReference type="GO" id="GO:0009252">
    <property type="term" value="P:peptidoglycan biosynthetic process"/>
    <property type="evidence" value="ECO:0007669"/>
    <property type="project" value="TreeGrafter"/>
</dbReference>
<comment type="pathway">
    <text evidence="1">Cell wall biogenesis; peptidoglycan biosynthesis.</text>
</comment>
<feature type="domain" description="Glycosyl transferase family 51" evidence="10">
    <location>
        <begin position="146"/>
        <end position="302"/>
    </location>
</feature>
<dbReference type="GO" id="GO:0006508">
    <property type="term" value="P:proteolysis"/>
    <property type="evidence" value="ECO:0007669"/>
    <property type="project" value="UniProtKB-KW"/>
</dbReference>
<evidence type="ECO:0000256" key="5">
    <source>
        <dbReference type="ARBA" id="ARBA00022679"/>
    </source>
</evidence>
<name>A0A399SGV1_9BACT</name>
<evidence type="ECO:0000313" key="12">
    <source>
        <dbReference type="Proteomes" id="UP000266005"/>
    </source>
</evidence>
<dbReference type="InterPro" id="IPR050396">
    <property type="entry name" value="Glycosyltr_51/Transpeptidase"/>
</dbReference>
<evidence type="ECO:0000256" key="6">
    <source>
        <dbReference type="ARBA" id="ARBA00023268"/>
    </source>
</evidence>
<reference evidence="12" key="1">
    <citation type="submission" date="2018-08" db="EMBL/GenBank/DDBJ databases">
        <title>Mucilaginibacter sp. MYSH2.</title>
        <authorList>
            <person name="Seo T."/>
        </authorList>
    </citation>
    <scope>NUCLEOTIDE SEQUENCE [LARGE SCALE GENOMIC DNA]</scope>
    <source>
        <strain evidence="12">KIRAN</strain>
    </source>
</reference>
<keyword evidence="4" id="KW-0328">Glycosyltransferase</keyword>
<evidence type="ECO:0000256" key="4">
    <source>
        <dbReference type="ARBA" id="ARBA00022676"/>
    </source>
</evidence>
<dbReference type="InterPro" id="IPR001264">
    <property type="entry name" value="Glyco_trans_51"/>
</dbReference>